<proteinExistence type="inferred from homology"/>
<dbReference type="GO" id="GO:0004719">
    <property type="term" value="F:protein-L-isoaspartate (D-aspartate) O-methyltransferase activity"/>
    <property type="evidence" value="ECO:0007669"/>
    <property type="project" value="InterPro"/>
</dbReference>
<dbReference type="CDD" id="cd02440">
    <property type="entry name" value="AdoMet_MTases"/>
    <property type="match status" value="1"/>
</dbReference>
<dbReference type="Pfam" id="PF01135">
    <property type="entry name" value="PCMT"/>
    <property type="match status" value="1"/>
</dbReference>
<evidence type="ECO:0000256" key="3">
    <source>
        <dbReference type="ARBA" id="ARBA00030757"/>
    </source>
</evidence>
<dbReference type="GO" id="GO:0032259">
    <property type="term" value="P:methylation"/>
    <property type="evidence" value="ECO:0007669"/>
    <property type="project" value="UniProtKB-KW"/>
</dbReference>
<dbReference type="PANTHER" id="PTHR11579">
    <property type="entry name" value="PROTEIN-L-ISOASPARTATE O-METHYLTRANSFERASE"/>
    <property type="match status" value="1"/>
</dbReference>
<dbReference type="EMBL" id="OCTN01000002">
    <property type="protein sequence ID" value="SOH93393.1"/>
    <property type="molecule type" value="Genomic_DNA"/>
</dbReference>
<organism evidence="4 5">
    <name type="scientific">Pontivivens marinum</name>
    <dbReference type="NCBI Taxonomy" id="1690039"/>
    <lineage>
        <taxon>Bacteria</taxon>
        <taxon>Pseudomonadati</taxon>
        <taxon>Pseudomonadota</taxon>
        <taxon>Alphaproteobacteria</taxon>
        <taxon>Rhodobacterales</taxon>
        <taxon>Paracoccaceae</taxon>
        <taxon>Pontivivens</taxon>
    </lineage>
</organism>
<comment type="similarity">
    <text evidence="1">Belongs to the methyltransferase superfamily. L-isoaspartyl/D-aspartyl protein methyltransferase family.</text>
</comment>
<dbReference type="SUPFAM" id="SSF53335">
    <property type="entry name" value="S-adenosyl-L-methionine-dependent methyltransferases"/>
    <property type="match status" value="1"/>
</dbReference>
<accession>A0A2C9CQ95</accession>
<evidence type="ECO:0000313" key="5">
    <source>
        <dbReference type="Proteomes" id="UP000220034"/>
    </source>
</evidence>
<name>A0A2C9CQ95_9RHOB</name>
<protein>
    <recommendedName>
        <fullName evidence="2">Protein-L-isoaspartate O-methyltransferase</fullName>
    </recommendedName>
    <alternativeName>
        <fullName evidence="3">Protein L-isoaspartyl methyltransferase</fullName>
    </alternativeName>
</protein>
<dbReference type="InterPro" id="IPR029063">
    <property type="entry name" value="SAM-dependent_MTases_sf"/>
</dbReference>
<evidence type="ECO:0000313" key="4">
    <source>
        <dbReference type="EMBL" id="SOH93393.1"/>
    </source>
</evidence>
<evidence type="ECO:0000256" key="2">
    <source>
        <dbReference type="ARBA" id="ARBA00013346"/>
    </source>
</evidence>
<sequence length="217" mass="22840">MTDFKAARTAMVDCQIRPSDVTRFPIIQAMLTVPREEYLPSEAQAIAYMGEHVDIGAGRVCLDPRVLAKLIDALAIQPHDLVLDIGCGHGYSTAIIARIAEAVVALEEDESLADAASSTLAAQGVDNAVVERGPLAAGAASHGPYDVIVFQGGVESLPTDIVDQLRPNGRIAMIQMDGALGVAKLGVKGANGITWRRSFDATAPVLPGFSAEKAFVF</sequence>
<dbReference type="RefSeq" id="WP_097928979.1">
    <property type="nucleotide sequence ID" value="NZ_OCTN01000002.1"/>
</dbReference>
<dbReference type="Gene3D" id="3.40.50.150">
    <property type="entry name" value="Vaccinia Virus protein VP39"/>
    <property type="match status" value="1"/>
</dbReference>
<keyword evidence="5" id="KW-1185">Reference proteome</keyword>
<dbReference type="InterPro" id="IPR000682">
    <property type="entry name" value="PCMT"/>
</dbReference>
<dbReference type="AlphaFoldDB" id="A0A2C9CQ95"/>
<reference evidence="5" key="1">
    <citation type="submission" date="2017-09" db="EMBL/GenBank/DDBJ databases">
        <authorList>
            <person name="Varghese N."/>
            <person name="Submissions S."/>
        </authorList>
    </citation>
    <scope>NUCLEOTIDE SEQUENCE [LARGE SCALE GENOMIC DNA]</scope>
    <source>
        <strain evidence="5">C7</strain>
    </source>
</reference>
<evidence type="ECO:0000256" key="1">
    <source>
        <dbReference type="ARBA" id="ARBA00005369"/>
    </source>
</evidence>
<dbReference type="OrthoDB" id="9798496at2"/>
<dbReference type="PANTHER" id="PTHR11579:SF18">
    <property type="entry name" value="PROTEIN-L-ISOASPARTATE O-METHYLTRANSFERASE"/>
    <property type="match status" value="1"/>
</dbReference>
<dbReference type="GO" id="GO:0005737">
    <property type="term" value="C:cytoplasm"/>
    <property type="evidence" value="ECO:0007669"/>
    <property type="project" value="TreeGrafter"/>
</dbReference>
<keyword evidence="4" id="KW-0489">Methyltransferase</keyword>
<keyword evidence="4" id="KW-0808">Transferase</keyword>
<dbReference type="Proteomes" id="UP000220034">
    <property type="component" value="Unassembled WGS sequence"/>
</dbReference>
<gene>
    <name evidence="4" type="ORF">SAMN06273572_10269</name>
</gene>